<evidence type="ECO:0000256" key="9">
    <source>
        <dbReference type="ARBA" id="ARBA00023303"/>
    </source>
</evidence>
<keyword evidence="6 12" id="KW-1133">Transmembrane helix</keyword>
<evidence type="ECO:0000256" key="3">
    <source>
        <dbReference type="ARBA" id="ARBA00022448"/>
    </source>
</evidence>
<dbReference type="Pfam" id="PF24871">
    <property type="entry name" value="Piezo_TM1-24"/>
    <property type="match status" value="1"/>
</dbReference>
<feature type="compositionally biased region" description="Polar residues" evidence="11">
    <location>
        <begin position="1797"/>
        <end position="1817"/>
    </location>
</feature>
<feature type="domain" description="Piezo TM25-28" evidence="14">
    <location>
        <begin position="1194"/>
        <end position="1416"/>
    </location>
</feature>
<feature type="transmembrane region" description="Helical" evidence="12">
    <location>
        <begin position="668"/>
        <end position="685"/>
    </location>
</feature>
<dbReference type="Pfam" id="PF15917">
    <property type="entry name" value="Piezo_TM25-28"/>
    <property type="match status" value="1"/>
</dbReference>
<evidence type="ECO:0000313" key="18">
    <source>
        <dbReference type="EnsemblMetazoa" id="G22955.2:cds"/>
    </source>
</evidence>
<dbReference type="InterPro" id="IPR027272">
    <property type="entry name" value="Piezo"/>
</dbReference>
<evidence type="ECO:0000256" key="10">
    <source>
        <dbReference type="SAM" id="Coils"/>
    </source>
</evidence>
<feature type="transmembrane region" description="Helical" evidence="12">
    <location>
        <begin position="2326"/>
        <end position="2349"/>
    </location>
</feature>
<evidence type="ECO:0000256" key="4">
    <source>
        <dbReference type="ARBA" id="ARBA00022475"/>
    </source>
</evidence>
<feature type="transmembrane region" description="Helical" evidence="12">
    <location>
        <begin position="1654"/>
        <end position="1678"/>
    </location>
</feature>
<dbReference type="InterPro" id="IPR056770">
    <property type="entry name" value="Piezo_THU9_anchor"/>
</dbReference>
<dbReference type="InterPro" id="IPR056769">
    <property type="entry name" value="Piezo_TM1-24"/>
</dbReference>
<feature type="transmembrane region" description="Helical" evidence="12">
    <location>
        <begin position="33"/>
        <end position="55"/>
    </location>
</feature>
<feature type="transmembrane region" description="Helical" evidence="12">
    <location>
        <begin position="1995"/>
        <end position="2013"/>
    </location>
</feature>
<feature type="transmembrane region" description="Helical" evidence="12">
    <location>
        <begin position="1221"/>
        <end position="1254"/>
    </location>
</feature>
<feature type="transmembrane region" description="Helical" evidence="12">
    <location>
        <begin position="1690"/>
        <end position="1709"/>
    </location>
</feature>
<keyword evidence="8 12" id="KW-0472">Membrane</keyword>
<keyword evidence="3" id="KW-0813">Transport</keyword>
<keyword evidence="4" id="KW-1003">Cell membrane</keyword>
<dbReference type="PANTHER" id="PTHR47049:SF2">
    <property type="entry name" value="PIEZO-TYPE MECHANOSENSITIVE ION CHANNEL HOMOLOG"/>
    <property type="match status" value="1"/>
</dbReference>
<evidence type="ECO:0000256" key="11">
    <source>
        <dbReference type="SAM" id="MobiDB-lite"/>
    </source>
</evidence>
<evidence type="ECO:0000256" key="5">
    <source>
        <dbReference type="ARBA" id="ARBA00022692"/>
    </source>
</evidence>
<dbReference type="Proteomes" id="UP000005408">
    <property type="component" value="Unassembled WGS sequence"/>
</dbReference>
<feature type="compositionally biased region" description="Polar residues" evidence="11">
    <location>
        <begin position="794"/>
        <end position="806"/>
    </location>
</feature>
<feature type="transmembrane region" description="Helical" evidence="12">
    <location>
        <begin position="252"/>
        <end position="271"/>
    </location>
</feature>
<evidence type="ECO:0000259" key="17">
    <source>
        <dbReference type="Pfam" id="PF24874"/>
    </source>
</evidence>
<feature type="transmembrane region" description="Helical" evidence="12">
    <location>
        <begin position="487"/>
        <end position="508"/>
    </location>
</feature>
<keyword evidence="7" id="KW-0406">Ion transport</keyword>
<comment type="similarity">
    <text evidence="2">Belongs to the PIEZO (TC 1.A.75) family.</text>
</comment>
<feature type="transmembrane region" description="Helical" evidence="12">
    <location>
        <begin position="87"/>
        <end position="112"/>
    </location>
</feature>
<feature type="transmembrane region" description="Helical" evidence="12">
    <location>
        <begin position="2025"/>
        <end position="2044"/>
    </location>
</feature>
<dbReference type="EnsemblMetazoa" id="G22955.2">
    <property type="protein sequence ID" value="G22955.2:cds"/>
    <property type="gene ID" value="G22955"/>
</dbReference>
<feature type="region of interest" description="Disordered" evidence="11">
    <location>
        <begin position="1483"/>
        <end position="1508"/>
    </location>
</feature>
<feature type="region of interest" description="Disordered" evidence="11">
    <location>
        <begin position="1445"/>
        <end position="1468"/>
    </location>
</feature>
<dbReference type="InterPro" id="IPR031334">
    <property type="entry name" value="Piezo_cap_dom"/>
</dbReference>
<protein>
    <recommendedName>
        <fullName evidence="20">Piezo-type mechanosensitive ion channel component</fullName>
    </recommendedName>
</protein>
<keyword evidence="19" id="KW-1185">Reference proteome</keyword>
<feature type="transmembrane region" description="Helical" evidence="12">
    <location>
        <begin position="2065"/>
        <end position="2092"/>
    </location>
</feature>
<feature type="domain" description="Piezo TM1-24" evidence="16">
    <location>
        <begin position="54"/>
        <end position="777"/>
    </location>
</feature>
<feature type="compositionally biased region" description="Basic and acidic residues" evidence="11">
    <location>
        <begin position="396"/>
        <end position="406"/>
    </location>
</feature>
<dbReference type="GO" id="GO:0005886">
    <property type="term" value="C:plasma membrane"/>
    <property type="evidence" value="ECO:0007669"/>
    <property type="project" value="UniProtKB-SubCell"/>
</dbReference>
<dbReference type="Pfam" id="PF23188">
    <property type="entry name" value="THU_Piezo1"/>
    <property type="match status" value="1"/>
</dbReference>
<feature type="transmembrane region" description="Helical" evidence="12">
    <location>
        <begin position="201"/>
        <end position="221"/>
    </location>
</feature>
<evidence type="ECO:0008006" key="20">
    <source>
        <dbReference type="Google" id="ProtNLM"/>
    </source>
</evidence>
<evidence type="ECO:0000256" key="12">
    <source>
        <dbReference type="SAM" id="Phobius"/>
    </source>
</evidence>
<feature type="region of interest" description="Disordered" evidence="11">
    <location>
        <begin position="788"/>
        <end position="812"/>
    </location>
</feature>
<feature type="transmembrane region" description="Helical" evidence="12">
    <location>
        <begin position="227"/>
        <end position="243"/>
    </location>
</feature>
<dbReference type="PANTHER" id="PTHR47049">
    <property type="entry name" value="PIEZO-TYPE MECHANOSENSITIVE ION CHANNEL HOMOLOG"/>
    <property type="match status" value="1"/>
</dbReference>
<feature type="transmembrane region" description="Helical" evidence="12">
    <location>
        <begin position="1039"/>
        <end position="1060"/>
    </location>
</feature>
<feature type="transmembrane region" description="Helical" evidence="12">
    <location>
        <begin position="642"/>
        <end position="662"/>
    </location>
</feature>
<feature type="region of interest" description="Disordered" evidence="11">
    <location>
        <begin position="344"/>
        <end position="430"/>
    </location>
</feature>
<feature type="transmembrane region" description="Helical" evidence="12">
    <location>
        <begin position="1926"/>
        <end position="1944"/>
    </location>
</feature>
<evidence type="ECO:0000256" key="2">
    <source>
        <dbReference type="ARBA" id="ARBA00007821"/>
    </source>
</evidence>
<feature type="coiled-coil region" evidence="10">
    <location>
        <begin position="1387"/>
        <end position="1414"/>
    </location>
</feature>
<dbReference type="GO" id="GO:0008381">
    <property type="term" value="F:mechanosensitive monoatomic ion channel activity"/>
    <property type="evidence" value="ECO:0007669"/>
    <property type="project" value="InterPro"/>
</dbReference>
<sequence length="2426" mass="277264">MTQRRRSENEVLSCRAISAILYYEIMSSKVARYISYLLFRLLLPVVLLAGCALRYNLVSFLYLLFLLGLPLIPAPSALTVRGITGVYLILLIVLGGLATLAHAIFHIVLAAIPEPYGYSFSNCSSNEKIARLIAVERLDGVPFIHILRLVVLDVVVLAVAILVFIVCYKVFNPSRDTLSSEDVPSLQSVTRRRRASRLHNFLLFVGKFIDVLFLAACGIIVPSLASAAYFLSFLYIATWWSLYRGLGKKFSIFRICVLIWSGLHLLFLHLYQMQLFQEDWFPSRTSLWARILGLTAVIKTDCGKPWSVEFHEPSNWPLFVNPPLLLALYISVATETRYWRNSKREDVVDAETSSPKKKRRRNPKPSEREVLPQHDGQDESLVNAGENQSYETFSEEPARQRNKDDSPTMLDSDEEDGGSTRSKPKKTKPHVKRSPVVSLFVYIMKQSYVLSLIAMMAWSITYHSWLTFVLLLAACFIWMVPQSRKACLVCSPAVVLYGEVLLIIQFVYGMNLKELPEESSGIKLDEIGLKKFKYPCLQLALQILFTSMFWLTMRQFIRERKLSGSSDNSQVPMETLSSEGVSPGSWFKGWIRLREMSDGEDDVWDITQSPEYIPSLDEVDGYDGQTVKLIGHSEAVRTIGVYVWNLLSKYWIFVCTGMMLLISIQEVVVYRIIYLILFLLFMLTFQMSYTLWRASMYVFWWVIIIYSMGILIILYTYQFQDFPSYWQNNTGLSDEILSDIGLEQFNTATLFVKLLTPTSFLILIILQVHYFHATFLRLSDIKHVKNEDKKDDQPATNTMTDTAGETTDSEPPIIKKGLRKKVKLYILTVWHKCSEVWAEVSTVLWRVLEVHFVKVVLFTIFMVCVSELSAIGGVFVIILGVFMPITRGWTVMLHVCRIWVSIAMVAKMIYQLSIIDKEYWNSNCTITNAGVNSSTTPAPVTNITNLTDLLPAETVINPFGNGTVNNAKWVGLDKEGVLSYYLRNYILILVILIFERVIFYRQARRRLYTSIADVPKGVIFSSTNRKNADKNLLSCAKYFANYFFYKFGLEICYIMMATVICVRVDAYSVLYSICLGILLLLSRQKNALVWPIFTIILTVLLPVQYILCLGFPPGACIEYPWKFTTETGKNLETWLYLPSYFDPPDVNKLIGDFFLLLFVCLQWQVFRTEAHAHSNTSHSYGGGSNGDILEEVEANMPIPVEDFTTIHESYLDVVKSGFFSYMYWVTLYIIFLAGTTRINLFSMGYIIGALCFMWYGQEFILKPLRKIRRSWNTFLCYTFFVIFLKASLQLLGCVYIDYLYDNQCWLIQLLGLTCLSPSKTYSPGSDGFDCKVEKDDSGLSWDVVCFTFLLLQLRIYNSHYFRHIIASAEAQNALAARGAELINHILVTRVQTQREEERQVLENIKKKMDILRHKRIQGSNKAFTEPDEHFQAIRSGDYYLFEDESEAHTEDPTSITIGVDSEEEDEDKADPLKLISTAIESGAKAAVEQGENEDEEGNETGSEVKEDKSDSKLEKILNILKLIKMLLESLVEWMIEKFKRVAYNHRKVAETLEEEMKAQKALIQRNKTVPVIKDTTVSLQLEDDGNEGPSGASGERVDFTDISIVDTEAPDLDDLDGNVQSKPSTKFENKKNKVYLLLEAAYYALVSRSELVCYFLMILNQILYCSLLSLPLPLMVFLWGMLSVPRPSKMFWITAITYTEAVVVIKYLFQFGFFSWNNNTDIETDPFWPPRIIGIEKKDGFVTADLILLLALFIHRSILKRYGLWKDADATLADVDRAEEIISAPTTPIQEEGARSFESSVRNNSKEGQVGSSTSQESDGDDESGPGLQMVLAPFKKFYSQLTDPKYNATTDVYATMFFCDFINFLILVFGYWAFGPEQTSGGDSVTEYITEDRIPVPFLIMLVTQFILIVIDRALYLRKNILGKFIFQILLVILIHVWLFFVLPYVTKRKFSENVPAQMFYFFKCLYFGLSAYQIRSSYPTRILGNFLTKKYNYINLFLFKGFLAIPFLLELRVLMDWIWTDSTLAIGSWLQMEDIYANIYVLKCWREAERNYPTPRSRKKGSLIKYGVGGLLLVLIIFIIWFPLVIFSFANTVYISNPPVVVTASIAIGGFQPLFKVQAQQQSIASLTTAQYNDLLTYFNEREMKSAVSNLNKYEPQDITIIKLNGKSTSVWGISPPSKQELIQFLNNTVAAKIEFEMTFTRKPTSSDASQSLTSHLMDVLDDVTRIKLIQLLKEPETSAPVEVKNLFSRFFRLSKKTTSVLNFIPKSNVSMHLSVTNVTEWWNVNETLSTGVPCPEPQDKKCGPSATELTLITLNDRAAPAGFSFISGYGIIGLYVTFILLIGRILRLSTTGLAERITYLELPYVDNILQLCLDVYLVREMHEFKLEEDLYAKLIFVYRSSETRIKWTRLPKDLIITDAKKND</sequence>
<accession>A0A8W8KFN0</accession>
<evidence type="ECO:0000313" key="19">
    <source>
        <dbReference type="Proteomes" id="UP000005408"/>
    </source>
</evidence>
<feature type="transmembrane region" description="Helical" evidence="12">
    <location>
        <begin position="754"/>
        <end position="776"/>
    </location>
</feature>
<evidence type="ECO:0000256" key="7">
    <source>
        <dbReference type="ARBA" id="ARBA00023065"/>
    </source>
</evidence>
<feature type="transmembrane region" description="Helical" evidence="12">
    <location>
        <begin position="532"/>
        <end position="551"/>
    </location>
</feature>
<evidence type="ECO:0000259" key="13">
    <source>
        <dbReference type="Pfam" id="PF12166"/>
    </source>
</evidence>
<feature type="transmembrane region" description="Helical" evidence="12">
    <location>
        <begin position="1740"/>
        <end position="1759"/>
    </location>
</feature>
<evidence type="ECO:0000259" key="16">
    <source>
        <dbReference type="Pfam" id="PF24871"/>
    </source>
</evidence>
<evidence type="ECO:0000259" key="15">
    <source>
        <dbReference type="Pfam" id="PF23188"/>
    </source>
</evidence>
<evidence type="ECO:0000256" key="1">
    <source>
        <dbReference type="ARBA" id="ARBA00004651"/>
    </source>
</evidence>
<comment type="subcellular location">
    <subcellularLocation>
        <location evidence="1">Cell membrane</location>
        <topology evidence="1">Multi-pass membrane protein</topology>
    </subcellularLocation>
</comment>
<organism evidence="18 19">
    <name type="scientific">Magallana gigas</name>
    <name type="common">Pacific oyster</name>
    <name type="synonym">Crassostrea gigas</name>
    <dbReference type="NCBI Taxonomy" id="29159"/>
    <lineage>
        <taxon>Eukaryota</taxon>
        <taxon>Metazoa</taxon>
        <taxon>Spiralia</taxon>
        <taxon>Lophotrochozoa</taxon>
        <taxon>Mollusca</taxon>
        <taxon>Bivalvia</taxon>
        <taxon>Autobranchia</taxon>
        <taxon>Pteriomorphia</taxon>
        <taxon>Ostreida</taxon>
        <taxon>Ostreoidea</taxon>
        <taxon>Ostreidae</taxon>
        <taxon>Magallana</taxon>
    </lineage>
</organism>
<feature type="transmembrane region" description="Helical" evidence="12">
    <location>
        <begin position="1066"/>
        <end position="1081"/>
    </location>
</feature>
<feature type="transmembrane region" description="Helical" evidence="12">
    <location>
        <begin position="1956"/>
        <end position="1974"/>
    </location>
</feature>
<feature type="transmembrane region" description="Helical" evidence="12">
    <location>
        <begin position="1088"/>
        <end position="1107"/>
    </location>
</feature>
<feature type="transmembrane region" description="Helical" evidence="12">
    <location>
        <begin position="1274"/>
        <end position="1300"/>
    </location>
</feature>
<feature type="transmembrane region" description="Helical" evidence="12">
    <location>
        <begin position="61"/>
        <end position="80"/>
    </location>
</feature>
<feature type="transmembrane region" description="Helical" evidence="12">
    <location>
        <begin position="436"/>
        <end position="456"/>
    </location>
</feature>
<feature type="transmembrane region" description="Helical" evidence="12">
    <location>
        <begin position="980"/>
        <end position="999"/>
    </location>
</feature>
<feature type="transmembrane region" description="Helical" evidence="12">
    <location>
        <begin position="1853"/>
        <end position="1875"/>
    </location>
</feature>
<dbReference type="InterPro" id="IPR031805">
    <property type="entry name" value="Piezo_TM25-28"/>
</dbReference>
<keyword evidence="5 12" id="KW-0812">Transmembrane</keyword>
<feature type="transmembrane region" description="Helical" evidence="12">
    <location>
        <begin position="857"/>
        <end position="882"/>
    </location>
</feature>
<dbReference type="Pfam" id="PF12166">
    <property type="entry name" value="Piezo_cap"/>
    <property type="match status" value="1"/>
</dbReference>
<name>A0A8W8KFN0_MAGGI</name>
<evidence type="ECO:0000259" key="14">
    <source>
        <dbReference type="Pfam" id="PF15917"/>
    </source>
</evidence>
<feature type="domain" description="Piezo THU9 and anchor" evidence="17">
    <location>
        <begin position="1851"/>
        <end position="2090"/>
    </location>
</feature>
<dbReference type="Pfam" id="PF24874">
    <property type="entry name" value="Piezo_THU9_anchor"/>
    <property type="match status" value="1"/>
</dbReference>
<evidence type="ECO:0000256" key="8">
    <source>
        <dbReference type="ARBA" id="ARBA00023136"/>
    </source>
</evidence>
<reference evidence="18" key="1">
    <citation type="submission" date="2022-08" db="UniProtKB">
        <authorList>
            <consortium name="EnsemblMetazoa"/>
        </authorList>
    </citation>
    <scope>IDENTIFICATION</scope>
    <source>
        <strain evidence="18">05x7-T-G4-1.051#20</strain>
    </source>
</reference>
<feature type="domain" description="Piezo transmembrane helical unit" evidence="15">
    <location>
        <begin position="1646"/>
        <end position="1766"/>
    </location>
</feature>
<keyword evidence="9" id="KW-0407">Ion channel</keyword>
<feature type="transmembrane region" description="Helical" evidence="12">
    <location>
        <begin position="316"/>
        <end position="334"/>
    </location>
</feature>
<feature type="domain" description="Piezo non-specific cation channel cap" evidence="13">
    <location>
        <begin position="2128"/>
        <end position="2412"/>
    </location>
</feature>
<feature type="transmembrane region" description="Helical" evidence="12">
    <location>
        <begin position="462"/>
        <end position="480"/>
    </location>
</feature>
<feature type="transmembrane region" description="Helical" evidence="12">
    <location>
        <begin position="889"/>
        <end position="910"/>
    </location>
</feature>
<feature type="compositionally biased region" description="Basic and acidic residues" evidence="11">
    <location>
        <begin position="364"/>
        <end position="377"/>
    </location>
</feature>
<keyword evidence="10" id="KW-0175">Coiled coil</keyword>
<dbReference type="InterPro" id="IPR056768">
    <property type="entry name" value="THU_Piezo"/>
</dbReference>
<feature type="transmembrane region" description="Helical" evidence="12">
    <location>
        <begin position="1895"/>
        <end position="1917"/>
    </location>
</feature>
<feature type="transmembrane region" description="Helical" evidence="12">
    <location>
        <begin position="697"/>
        <end position="717"/>
    </location>
</feature>
<evidence type="ECO:0000256" key="6">
    <source>
        <dbReference type="ARBA" id="ARBA00022989"/>
    </source>
</evidence>
<proteinExistence type="inferred from homology"/>
<feature type="region of interest" description="Disordered" evidence="11">
    <location>
        <begin position="1791"/>
        <end position="1824"/>
    </location>
</feature>
<feature type="transmembrane region" description="Helical" evidence="12">
    <location>
        <begin position="146"/>
        <end position="171"/>
    </location>
</feature>